<evidence type="ECO:0000313" key="3">
    <source>
        <dbReference type="Proteomes" id="UP000590749"/>
    </source>
</evidence>
<evidence type="ECO:0000256" key="1">
    <source>
        <dbReference type="SAM" id="MobiDB-lite"/>
    </source>
</evidence>
<gene>
    <name evidence="2" type="ORF">FHR83_007647</name>
</gene>
<feature type="region of interest" description="Disordered" evidence="1">
    <location>
        <begin position="1"/>
        <end position="38"/>
    </location>
</feature>
<feature type="compositionally biased region" description="Basic and acidic residues" evidence="1">
    <location>
        <begin position="21"/>
        <end position="38"/>
    </location>
</feature>
<accession>A0A7W5AP94</accession>
<keyword evidence="3" id="KW-1185">Reference proteome</keyword>
<protein>
    <submittedName>
        <fullName evidence="2">Uncharacterized protein</fullName>
    </submittedName>
</protein>
<reference evidence="2 3" key="1">
    <citation type="submission" date="2020-08" db="EMBL/GenBank/DDBJ databases">
        <title>Genomic Encyclopedia of Type Strains, Phase III (KMG-III): the genomes of soil and plant-associated and newly described type strains.</title>
        <authorList>
            <person name="Whitman W."/>
        </authorList>
    </citation>
    <scope>NUCLEOTIDE SEQUENCE [LARGE SCALE GENOMIC DNA]</scope>
    <source>
        <strain evidence="2 3">CECT 3287</strain>
    </source>
</reference>
<sequence>MDFRAANRLDGGSNGPAGDAYRPDSGDKKVGCERRATL</sequence>
<organism evidence="2 3">
    <name type="scientific">Actinoplanes campanulatus</name>
    <dbReference type="NCBI Taxonomy" id="113559"/>
    <lineage>
        <taxon>Bacteria</taxon>
        <taxon>Bacillati</taxon>
        <taxon>Actinomycetota</taxon>
        <taxon>Actinomycetes</taxon>
        <taxon>Micromonosporales</taxon>
        <taxon>Micromonosporaceae</taxon>
        <taxon>Actinoplanes</taxon>
    </lineage>
</organism>
<dbReference type="Proteomes" id="UP000590749">
    <property type="component" value="Unassembled WGS sequence"/>
</dbReference>
<evidence type="ECO:0000313" key="2">
    <source>
        <dbReference type="EMBL" id="MBB3099931.1"/>
    </source>
</evidence>
<dbReference type="AlphaFoldDB" id="A0A7W5AP94"/>
<name>A0A7W5AP94_9ACTN</name>
<dbReference type="EMBL" id="JACHXF010000021">
    <property type="protein sequence ID" value="MBB3099931.1"/>
    <property type="molecule type" value="Genomic_DNA"/>
</dbReference>
<comment type="caution">
    <text evidence="2">The sequence shown here is derived from an EMBL/GenBank/DDBJ whole genome shotgun (WGS) entry which is preliminary data.</text>
</comment>
<proteinExistence type="predicted"/>